<proteinExistence type="predicted"/>
<sequence>MKVTRDVGQITCWFSSKETASNTNNLGCNLRKSFLRKQYLLKKSHLGNEISNLIDTKLRLPIDNKQFRRSKVNTDKVIVFNKIAKSSFSNFSNSVNVNSTYFKQSSSVKLSQEKKERDTATTTIILDLEKYNLNMLKLEAIWLFICENNLRITNVTSWRRFFETDIKSDKKSLLLYLELKEEKFIYKMILHIVMSAKLTSLFFRRFFGGKQNFKLDECYMMQHLKLHILSKSANDVQISSKCNSHEHIEI</sequence>
<dbReference type="AlphaFoldDB" id="A0A3M7RYV7"/>
<name>A0A3M7RYV7_BRAPC</name>
<evidence type="ECO:0000313" key="2">
    <source>
        <dbReference type="Proteomes" id="UP000276133"/>
    </source>
</evidence>
<comment type="caution">
    <text evidence="1">The sequence shown here is derived from an EMBL/GenBank/DDBJ whole genome shotgun (WGS) entry which is preliminary data.</text>
</comment>
<organism evidence="1 2">
    <name type="scientific">Brachionus plicatilis</name>
    <name type="common">Marine rotifer</name>
    <name type="synonym">Brachionus muelleri</name>
    <dbReference type="NCBI Taxonomy" id="10195"/>
    <lineage>
        <taxon>Eukaryota</taxon>
        <taxon>Metazoa</taxon>
        <taxon>Spiralia</taxon>
        <taxon>Gnathifera</taxon>
        <taxon>Rotifera</taxon>
        <taxon>Eurotatoria</taxon>
        <taxon>Monogononta</taxon>
        <taxon>Pseudotrocha</taxon>
        <taxon>Ploima</taxon>
        <taxon>Brachionidae</taxon>
        <taxon>Brachionus</taxon>
    </lineage>
</organism>
<reference evidence="1 2" key="1">
    <citation type="journal article" date="2018" name="Sci. Rep.">
        <title>Genomic signatures of local adaptation to the degree of environmental predictability in rotifers.</title>
        <authorList>
            <person name="Franch-Gras L."/>
            <person name="Hahn C."/>
            <person name="Garcia-Roger E.M."/>
            <person name="Carmona M.J."/>
            <person name="Serra M."/>
            <person name="Gomez A."/>
        </authorList>
    </citation>
    <scope>NUCLEOTIDE SEQUENCE [LARGE SCALE GENOMIC DNA]</scope>
    <source>
        <strain evidence="1">HYR1</strain>
    </source>
</reference>
<gene>
    <name evidence="1" type="ORF">BpHYR1_025004</name>
</gene>
<dbReference type="Proteomes" id="UP000276133">
    <property type="component" value="Unassembled WGS sequence"/>
</dbReference>
<dbReference type="EMBL" id="REGN01002346">
    <property type="protein sequence ID" value="RNA28741.1"/>
    <property type="molecule type" value="Genomic_DNA"/>
</dbReference>
<evidence type="ECO:0000313" key="1">
    <source>
        <dbReference type="EMBL" id="RNA28741.1"/>
    </source>
</evidence>
<protein>
    <submittedName>
        <fullName evidence="1">Uncharacterized protein</fullName>
    </submittedName>
</protein>
<accession>A0A3M7RYV7</accession>
<keyword evidence="2" id="KW-1185">Reference proteome</keyword>